<evidence type="ECO:0000256" key="5">
    <source>
        <dbReference type="ARBA" id="ARBA00023136"/>
    </source>
</evidence>
<keyword evidence="3 6" id="KW-0812">Transmembrane</keyword>
<dbReference type="EMBL" id="AFUB01000064">
    <property type="protein sequence ID" value="EGU62438.1"/>
    <property type="molecule type" value="Genomic_DNA"/>
</dbReference>
<keyword evidence="5 6" id="KW-0472">Membrane</keyword>
<feature type="transmembrane region" description="Helical" evidence="6">
    <location>
        <begin position="231"/>
        <end position="254"/>
    </location>
</feature>
<evidence type="ECO:0000256" key="2">
    <source>
        <dbReference type="ARBA" id="ARBA00022475"/>
    </source>
</evidence>
<feature type="transmembrane region" description="Helical" evidence="6">
    <location>
        <begin position="320"/>
        <end position="337"/>
    </location>
</feature>
<reference evidence="7 8" key="1">
    <citation type="submission" date="2011-05" db="EMBL/GenBank/DDBJ databases">
        <authorList>
            <person name="Durkin A.S."/>
            <person name="Radune D."/>
            <person name="Hostetler J."/>
            <person name="Torralba M."/>
            <person name="Gillis M."/>
            <person name="Methe B."/>
            <person name="Sutton G."/>
            <person name="Nelson K.E."/>
        </authorList>
    </citation>
    <scope>NUCLEOTIDE SEQUENCE [LARGE SCALE GENOMIC DNA]</scope>
    <source>
        <strain evidence="7 8">SK95</strain>
    </source>
</reference>
<dbReference type="Proteomes" id="UP000003858">
    <property type="component" value="Unassembled WGS sequence"/>
</dbReference>
<dbReference type="InterPro" id="IPR011701">
    <property type="entry name" value="MFS"/>
</dbReference>
<feature type="transmembrane region" description="Helical" evidence="6">
    <location>
        <begin position="298"/>
        <end position="314"/>
    </location>
</feature>
<proteinExistence type="predicted"/>
<protein>
    <submittedName>
        <fullName evidence="7">Conserved domain protein</fullName>
    </submittedName>
</protein>
<dbReference type="PANTHER" id="PTHR23513:SF6">
    <property type="entry name" value="MAJOR FACILITATOR SUPERFAMILY ASSOCIATED DOMAIN-CONTAINING PROTEIN"/>
    <property type="match status" value="1"/>
</dbReference>
<evidence type="ECO:0000256" key="4">
    <source>
        <dbReference type="ARBA" id="ARBA00022989"/>
    </source>
</evidence>
<dbReference type="Pfam" id="PF07690">
    <property type="entry name" value="MFS_1"/>
    <property type="match status" value="1"/>
</dbReference>
<dbReference type="eggNOG" id="ENOG5032TUR">
    <property type="taxonomic scope" value="Bacteria"/>
</dbReference>
<evidence type="ECO:0000256" key="6">
    <source>
        <dbReference type="SAM" id="Phobius"/>
    </source>
</evidence>
<dbReference type="PATRIC" id="fig|1000588.3.peg.1855"/>
<dbReference type="GO" id="GO:0022857">
    <property type="term" value="F:transmembrane transporter activity"/>
    <property type="evidence" value="ECO:0007669"/>
    <property type="project" value="InterPro"/>
</dbReference>
<dbReference type="RefSeq" id="WP_001263465.1">
    <property type="nucleotide sequence ID" value="NZ_AFUB01000064.1"/>
</dbReference>
<dbReference type="OrthoDB" id="2293709at2"/>
<evidence type="ECO:0000313" key="8">
    <source>
        <dbReference type="Proteomes" id="UP000003858"/>
    </source>
</evidence>
<evidence type="ECO:0000313" key="7">
    <source>
        <dbReference type="EMBL" id="EGU62438.1"/>
    </source>
</evidence>
<feature type="transmembrane region" description="Helical" evidence="6">
    <location>
        <begin position="12"/>
        <end position="35"/>
    </location>
</feature>
<feature type="transmembrane region" description="Helical" evidence="6">
    <location>
        <begin position="174"/>
        <end position="194"/>
    </location>
</feature>
<gene>
    <name evidence="7" type="ORF">HMPREF9965_1516</name>
</gene>
<comment type="subcellular location">
    <subcellularLocation>
        <location evidence="1">Cell membrane</location>
        <topology evidence="1">Multi-pass membrane protein</topology>
    </subcellularLocation>
</comment>
<feature type="transmembrane region" description="Helical" evidence="6">
    <location>
        <begin position="358"/>
        <end position="379"/>
    </location>
</feature>
<keyword evidence="4 6" id="KW-1133">Transmembrane helix</keyword>
<dbReference type="Gene3D" id="1.20.1250.20">
    <property type="entry name" value="MFS general substrate transporter like domains"/>
    <property type="match status" value="1"/>
</dbReference>
<accession>F9LZQ3</accession>
<dbReference type="GO" id="GO:0005886">
    <property type="term" value="C:plasma membrane"/>
    <property type="evidence" value="ECO:0007669"/>
    <property type="project" value="UniProtKB-SubCell"/>
</dbReference>
<dbReference type="PANTHER" id="PTHR23513">
    <property type="entry name" value="INTEGRAL MEMBRANE EFFLUX PROTEIN-RELATED"/>
    <property type="match status" value="1"/>
</dbReference>
<dbReference type="InterPro" id="IPR036259">
    <property type="entry name" value="MFS_trans_sf"/>
</dbReference>
<feature type="transmembrane region" description="Helical" evidence="6">
    <location>
        <begin position="75"/>
        <end position="97"/>
    </location>
</feature>
<dbReference type="SUPFAM" id="SSF103473">
    <property type="entry name" value="MFS general substrate transporter"/>
    <property type="match status" value="1"/>
</dbReference>
<organism evidence="7 8">
    <name type="scientific">Streptococcus mitis bv. 2 str. SK95</name>
    <dbReference type="NCBI Taxonomy" id="1000588"/>
    <lineage>
        <taxon>Bacteria</taxon>
        <taxon>Bacillati</taxon>
        <taxon>Bacillota</taxon>
        <taxon>Bacilli</taxon>
        <taxon>Lactobacillales</taxon>
        <taxon>Streptococcaceae</taxon>
        <taxon>Streptococcus</taxon>
    </lineage>
</organism>
<feature type="transmembrane region" description="Helical" evidence="6">
    <location>
        <begin position="385"/>
        <end position="403"/>
    </location>
</feature>
<evidence type="ECO:0000256" key="3">
    <source>
        <dbReference type="ARBA" id="ARBA00022692"/>
    </source>
</evidence>
<sequence length="419" mass="46362">MRVFIRNKLYRYITISDSLSVIGDSIFYLALIAYASQLPDSIFAISIISLSETFPPFLAFWTGHIVDKTPDKYKAGADIATNLLRGIIYIVVATILYFQSGMIVVILISILNFISDLIGTYSDNLRFPIVYSIIPEEDMEESLAFSNISYYLFSFLAKASGGIVLLLFNSNFELLSLANSLTFLIAAVLMMKVYPSLKLKMSTKIDDGDSENDSESGIFASIKTLLSNKRIMSVIVPVALVNALVGCILPLVYIYFNNHSSKNYEVLISLVGGASVLGIVVGNAVAPKIMKELSIHKILITNLTFIAIITLILGFETSNIVILLAIFLLFLMEGFVSPKFTMFIMQNQDYNSLGVSSGAVNTILASVVPFHMFIVLSMMNIFGEAIAYSLVVLLSLAYVVYTFKMEKKNEIKRLLACYS</sequence>
<feature type="transmembrane region" description="Helical" evidence="6">
    <location>
        <begin position="41"/>
        <end position="63"/>
    </location>
</feature>
<feature type="transmembrane region" description="Helical" evidence="6">
    <location>
        <begin position="266"/>
        <end position="286"/>
    </location>
</feature>
<comment type="caution">
    <text evidence="7">The sequence shown here is derived from an EMBL/GenBank/DDBJ whole genome shotgun (WGS) entry which is preliminary data.</text>
</comment>
<keyword evidence="2" id="KW-1003">Cell membrane</keyword>
<name>F9LZQ3_STROR</name>
<evidence type="ECO:0000256" key="1">
    <source>
        <dbReference type="ARBA" id="ARBA00004651"/>
    </source>
</evidence>
<dbReference type="AlphaFoldDB" id="F9LZQ3"/>